<dbReference type="SMART" id="SM00047">
    <property type="entry name" value="LYZ2"/>
    <property type="match status" value="1"/>
</dbReference>
<dbReference type="Gene3D" id="1.10.530.10">
    <property type="match status" value="1"/>
</dbReference>
<evidence type="ECO:0000256" key="4">
    <source>
        <dbReference type="ARBA" id="ARBA00032108"/>
    </source>
</evidence>
<feature type="signal peptide" evidence="6">
    <location>
        <begin position="1"/>
        <end position="20"/>
    </location>
</feature>
<evidence type="ECO:0000313" key="9">
    <source>
        <dbReference type="Proteomes" id="UP000679126"/>
    </source>
</evidence>
<evidence type="ECO:0000256" key="5">
    <source>
        <dbReference type="SAM" id="MobiDB-lite"/>
    </source>
</evidence>
<evidence type="ECO:0000256" key="6">
    <source>
        <dbReference type="SAM" id="SignalP"/>
    </source>
</evidence>
<dbReference type="PANTHER" id="PTHR33308:SF9">
    <property type="entry name" value="PEPTIDOGLYCAN HYDROLASE FLGJ"/>
    <property type="match status" value="1"/>
</dbReference>
<protein>
    <recommendedName>
        <fullName evidence="4">Peptidoglycan hydrolase</fullName>
    </recommendedName>
</protein>
<gene>
    <name evidence="8" type="ORF">J7I43_00675</name>
</gene>
<dbReference type="Pfam" id="PF01832">
    <property type="entry name" value="Glucosaminidase"/>
    <property type="match status" value="1"/>
</dbReference>
<proteinExistence type="predicted"/>
<evidence type="ECO:0000259" key="7">
    <source>
        <dbReference type="PROSITE" id="PS51782"/>
    </source>
</evidence>
<organism evidence="8 9">
    <name type="scientific">Chitinophaga chungangae</name>
    <dbReference type="NCBI Taxonomy" id="2821488"/>
    <lineage>
        <taxon>Bacteria</taxon>
        <taxon>Pseudomonadati</taxon>
        <taxon>Bacteroidota</taxon>
        <taxon>Chitinophagia</taxon>
        <taxon>Chitinophagales</taxon>
        <taxon>Chitinophagaceae</taxon>
        <taxon>Chitinophaga</taxon>
    </lineage>
</organism>
<dbReference type="InterPro" id="IPR036779">
    <property type="entry name" value="LysM_dom_sf"/>
</dbReference>
<feature type="domain" description="LysM" evidence="7">
    <location>
        <begin position="410"/>
        <end position="453"/>
    </location>
</feature>
<dbReference type="PANTHER" id="PTHR33308">
    <property type="entry name" value="PEPTIDOGLYCAN HYDROLASE FLGJ"/>
    <property type="match status" value="1"/>
</dbReference>
<feature type="chain" id="PRO_5045048967" description="Peptidoglycan hydrolase" evidence="6">
    <location>
        <begin position="21"/>
        <end position="455"/>
    </location>
</feature>
<evidence type="ECO:0000256" key="3">
    <source>
        <dbReference type="ARBA" id="ARBA00022801"/>
    </source>
</evidence>
<keyword evidence="6" id="KW-0732">Signal</keyword>
<dbReference type="PROSITE" id="PS51782">
    <property type="entry name" value="LYSM"/>
    <property type="match status" value="1"/>
</dbReference>
<reference evidence="9" key="1">
    <citation type="submission" date="2021-03" db="EMBL/GenBank/DDBJ databases">
        <title>Assistant Professor.</title>
        <authorList>
            <person name="Huq M.A."/>
        </authorList>
    </citation>
    <scope>NUCLEOTIDE SEQUENCE [LARGE SCALE GENOMIC DNA]</scope>
    <source>
        <strain evidence="9">MAH-28</strain>
    </source>
</reference>
<name>A0ABS3Y7Q5_9BACT</name>
<accession>A0ABS3Y7Q5</accession>
<feature type="compositionally biased region" description="Low complexity" evidence="5">
    <location>
        <begin position="365"/>
        <end position="376"/>
    </location>
</feature>
<dbReference type="SMART" id="SM00257">
    <property type="entry name" value="LysM"/>
    <property type="match status" value="2"/>
</dbReference>
<dbReference type="CDD" id="cd00118">
    <property type="entry name" value="LysM"/>
    <property type="match status" value="2"/>
</dbReference>
<dbReference type="InterPro" id="IPR051056">
    <property type="entry name" value="Glycosyl_Hydrolase_73"/>
</dbReference>
<dbReference type="Gene3D" id="3.10.350.10">
    <property type="entry name" value="LysM domain"/>
    <property type="match status" value="2"/>
</dbReference>
<dbReference type="RefSeq" id="WP_209142211.1">
    <property type="nucleotide sequence ID" value="NZ_JAGHKP010000001.1"/>
</dbReference>
<dbReference type="Proteomes" id="UP000679126">
    <property type="component" value="Unassembled WGS sequence"/>
</dbReference>
<evidence type="ECO:0000313" key="8">
    <source>
        <dbReference type="EMBL" id="MBO9150704.1"/>
    </source>
</evidence>
<keyword evidence="1" id="KW-0929">Antimicrobial</keyword>
<sequence>MQVKSYCLAICLLVCVVVSAAAQSMSTTQYIDTYKNIAMEEMRRSGVPAAIKLAQGILETQSGNGWLVLNSNNHFGIKCKNNWAGQSVNYDDDERQECFRKYNSPLESYKDHSEFLRNNPRYKFLFDLNPEDYKAWAYGLKTAGYATDRNYPQRLINIIETYQLAQYNTIAMGKQPIPASPSLAGDPGSYEPVRPAGNTAVITPAPAAKKYPVNTEFRINNRKVIFVREGTALIQLASQYDIRLSSLLKYNDLAKDVPLLEKDMLIFLQSKSKRGQNDYHIVAPGETLHDIAQAEGVQMRWLRKRNKLEEGDQPAAGERVALDGYASSKPRLGSNSVAKVDEHKDLEPKKIIKDIKEEIAKATAAAAEPAAPAVPANTAPRGTEKPSGGIPPEMVEDLKKVGTVTPAGSQYHTVTEKETLYSISRRYNITVAQLQQWNNLQDNGIRIGQQLLVRK</sequence>
<keyword evidence="3" id="KW-0378">Hydrolase</keyword>
<keyword evidence="9" id="KW-1185">Reference proteome</keyword>
<keyword evidence="2" id="KW-0081">Bacteriolytic enzyme</keyword>
<dbReference type="Pfam" id="PF01476">
    <property type="entry name" value="LysM"/>
    <property type="match status" value="2"/>
</dbReference>
<evidence type="ECO:0000256" key="1">
    <source>
        <dbReference type="ARBA" id="ARBA00022529"/>
    </source>
</evidence>
<dbReference type="InterPro" id="IPR002901">
    <property type="entry name" value="MGlyc_endo_b_GlcNAc-like_dom"/>
</dbReference>
<evidence type="ECO:0000256" key="2">
    <source>
        <dbReference type="ARBA" id="ARBA00022638"/>
    </source>
</evidence>
<feature type="region of interest" description="Disordered" evidence="5">
    <location>
        <begin position="365"/>
        <end position="390"/>
    </location>
</feature>
<comment type="caution">
    <text evidence="8">The sequence shown here is derived from an EMBL/GenBank/DDBJ whole genome shotgun (WGS) entry which is preliminary data.</text>
</comment>
<dbReference type="SUPFAM" id="SSF54106">
    <property type="entry name" value="LysM domain"/>
    <property type="match status" value="1"/>
</dbReference>
<dbReference type="InterPro" id="IPR018392">
    <property type="entry name" value="LysM"/>
</dbReference>
<dbReference type="EMBL" id="JAGHKP010000001">
    <property type="protein sequence ID" value="MBO9150704.1"/>
    <property type="molecule type" value="Genomic_DNA"/>
</dbReference>